<protein>
    <submittedName>
        <fullName evidence="9">Drug/metabolite transporter (DMT)-like permease</fullName>
    </submittedName>
</protein>
<evidence type="ECO:0000256" key="4">
    <source>
        <dbReference type="ARBA" id="ARBA00022692"/>
    </source>
</evidence>
<keyword evidence="5 7" id="KW-1133">Transmembrane helix</keyword>
<feature type="domain" description="EamA" evidence="8">
    <location>
        <begin position="8"/>
        <end position="138"/>
    </location>
</feature>
<evidence type="ECO:0000256" key="6">
    <source>
        <dbReference type="ARBA" id="ARBA00023136"/>
    </source>
</evidence>
<keyword evidence="4 7" id="KW-0812">Transmembrane</keyword>
<proteinExistence type="inferred from homology"/>
<feature type="transmembrane region" description="Helical" evidence="7">
    <location>
        <begin position="212"/>
        <end position="234"/>
    </location>
</feature>
<feature type="transmembrane region" description="Helical" evidence="7">
    <location>
        <begin position="30"/>
        <end position="54"/>
    </location>
</feature>
<dbReference type="PANTHER" id="PTHR32322:SF18">
    <property type="entry name" value="S-ADENOSYLMETHIONINE_S-ADENOSYLHOMOCYSTEINE TRANSPORTER"/>
    <property type="match status" value="1"/>
</dbReference>
<evidence type="ECO:0000259" key="8">
    <source>
        <dbReference type="Pfam" id="PF00892"/>
    </source>
</evidence>
<evidence type="ECO:0000313" key="10">
    <source>
        <dbReference type="Proteomes" id="UP001225646"/>
    </source>
</evidence>
<sequence>MSKPILYVSMLLLMMIWGFNVIAIKVIVEYFAPITITAFRILTAGLTVMIIVWIGKEYRNVTKMEWVYIVIASLTGVLGHHFFLAVGLANTQASNAGLILGLVPLMTTVFSVLLLGDHLTISKFLGILLGFFGVAFIVLNGNGRLSSISIGDLYIFFSVISQAISFIFIKKGTRTLHSRFMTGWMLVIGSVCLFMTSLLLEPKGLSTLQSGTSIVWIIFLGSAVIATALGHSFYNKAIHHLGPGETAIFINLTPFFSLVGSYFFLGEQISLLQLAGFIFILFGVLLGTGVLGNEWPKIKLHKKRHTTIS</sequence>
<dbReference type="InterPro" id="IPR037185">
    <property type="entry name" value="EmrE-like"/>
</dbReference>
<keyword evidence="6 7" id="KW-0472">Membrane</keyword>
<feature type="transmembrane region" description="Helical" evidence="7">
    <location>
        <begin position="181"/>
        <end position="200"/>
    </location>
</feature>
<dbReference type="SUPFAM" id="SSF103481">
    <property type="entry name" value="Multidrug resistance efflux transporter EmrE"/>
    <property type="match status" value="2"/>
</dbReference>
<dbReference type="InterPro" id="IPR000620">
    <property type="entry name" value="EamA_dom"/>
</dbReference>
<feature type="transmembrane region" description="Helical" evidence="7">
    <location>
        <begin position="124"/>
        <end position="141"/>
    </location>
</feature>
<feature type="transmembrane region" description="Helical" evidence="7">
    <location>
        <begin position="246"/>
        <end position="265"/>
    </location>
</feature>
<dbReference type="PANTHER" id="PTHR32322">
    <property type="entry name" value="INNER MEMBRANE TRANSPORTER"/>
    <property type="match status" value="1"/>
</dbReference>
<keyword evidence="10" id="KW-1185">Reference proteome</keyword>
<name>A0ABT9VQ37_9BACI</name>
<comment type="caution">
    <text evidence="9">The sequence shown here is derived from an EMBL/GenBank/DDBJ whole genome shotgun (WGS) entry which is preliminary data.</text>
</comment>
<evidence type="ECO:0000256" key="2">
    <source>
        <dbReference type="ARBA" id="ARBA00007362"/>
    </source>
</evidence>
<keyword evidence="3" id="KW-1003">Cell membrane</keyword>
<feature type="transmembrane region" description="Helical" evidence="7">
    <location>
        <begin position="153"/>
        <end position="169"/>
    </location>
</feature>
<dbReference type="EMBL" id="JAUSTR010000008">
    <property type="protein sequence ID" value="MDQ0162977.1"/>
    <property type="molecule type" value="Genomic_DNA"/>
</dbReference>
<comment type="subcellular location">
    <subcellularLocation>
        <location evidence="1">Cell membrane</location>
        <topology evidence="1">Multi-pass membrane protein</topology>
    </subcellularLocation>
</comment>
<dbReference type="Pfam" id="PF00892">
    <property type="entry name" value="EamA"/>
    <property type="match status" value="2"/>
</dbReference>
<gene>
    <name evidence="9" type="ORF">J2S06_002054</name>
</gene>
<feature type="transmembrane region" description="Helical" evidence="7">
    <location>
        <begin position="95"/>
        <end position="115"/>
    </location>
</feature>
<dbReference type="InterPro" id="IPR050638">
    <property type="entry name" value="AA-Vitamin_Transporters"/>
</dbReference>
<evidence type="ECO:0000313" key="9">
    <source>
        <dbReference type="EMBL" id="MDQ0162977.1"/>
    </source>
</evidence>
<feature type="transmembrane region" description="Helical" evidence="7">
    <location>
        <begin position="5"/>
        <end position="24"/>
    </location>
</feature>
<reference evidence="9 10" key="1">
    <citation type="submission" date="2023-07" db="EMBL/GenBank/DDBJ databases">
        <title>Genomic Encyclopedia of Type Strains, Phase IV (KMG-IV): sequencing the most valuable type-strain genomes for metagenomic binning, comparative biology and taxonomic classification.</title>
        <authorList>
            <person name="Goeker M."/>
        </authorList>
    </citation>
    <scope>NUCLEOTIDE SEQUENCE [LARGE SCALE GENOMIC DNA]</scope>
    <source>
        <strain evidence="9 10">DSM 19092</strain>
    </source>
</reference>
<organism evidence="9 10">
    <name type="scientific">Aeribacillus alveayuensis</name>
    <dbReference type="NCBI Taxonomy" id="279215"/>
    <lineage>
        <taxon>Bacteria</taxon>
        <taxon>Bacillati</taxon>
        <taxon>Bacillota</taxon>
        <taxon>Bacilli</taxon>
        <taxon>Bacillales</taxon>
        <taxon>Bacillaceae</taxon>
        <taxon>Aeribacillus</taxon>
    </lineage>
</organism>
<comment type="similarity">
    <text evidence="2">Belongs to the EamA transporter family.</text>
</comment>
<evidence type="ECO:0000256" key="3">
    <source>
        <dbReference type="ARBA" id="ARBA00022475"/>
    </source>
</evidence>
<feature type="transmembrane region" description="Helical" evidence="7">
    <location>
        <begin position="66"/>
        <end position="89"/>
    </location>
</feature>
<feature type="transmembrane region" description="Helical" evidence="7">
    <location>
        <begin position="271"/>
        <end position="292"/>
    </location>
</feature>
<feature type="domain" description="EamA" evidence="8">
    <location>
        <begin position="150"/>
        <end position="286"/>
    </location>
</feature>
<evidence type="ECO:0000256" key="7">
    <source>
        <dbReference type="SAM" id="Phobius"/>
    </source>
</evidence>
<dbReference type="RefSeq" id="WP_419152213.1">
    <property type="nucleotide sequence ID" value="NZ_JAUSTR010000008.1"/>
</dbReference>
<accession>A0ABT9VQ37</accession>
<evidence type="ECO:0000256" key="5">
    <source>
        <dbReference type="ARBA" id="ARBA00022989"/>
    </source>
</evidence>
<dbReference type="Proteomes" id="UP001225646">
    <property type="component" value="Unassembled WGS sequence"/>
</dbReference>
<evidence type="ECO:0000256" key="1">
    <source>
        <dbReference type="ARBA" id="ARBA00004651"/>
    </source>
</evidence>